<accession>A0AAN8PS89</accession>
<evidence type="ECO:0000313" key="2">
    <source>
        <dbReference type="EMBL" id="KAK6177506.1"/>
    </source>
</evidence>
<evidence type="ECO:0000313" key="3">
    <source>
        <dbReference type="Proteomes" id="UP001347796"/>
    </source>
</evidence>
<feature type="compositionally biased region" description="Basic and acidic residues" evidence="1">
    <location>
        <begin position="40"/>
        <end position="49"/>
    </location>
</feature>
<evidence type="ECO:0000256" key="1">
    <source>
        <dbReference type="SAM" id="MobiDB-lite"/>
    </source>
</evidence>
<dbReference type="EMBL" id="JAZGQO010000010">
    <property type="protein sequence ID" value="KAK6177506.1"/>
    <property type="molecule type" value="Genomic_DNA"/>
</dbReference>
<feature type="region of interest" description="Disordered" evidence="1">
    <location>
        <begin position="1"/>
        <end position="70"/>
    </location>
</feature>
<protein>
    <submittedName>
        <fullName evidence="2">Uncharacterized protein</fullName>
    </submittedName>
</protein>
<reference evidence="2 3" key="1">
    <citation type="submission" date="2024-01" db="EMBL/GenBank/DDBJ databases">
        <title>The genome of the rayed Mediterranean limpet Patella caerulea (Linnaeus, 1758).</title>
        <authorList>
            <person name="Anh-Thu Weber A."/>
            <person name="Halstead-Nussloch G."/>
        </authorList>
    </citation>
    <scope>NUCLEOTIDE SEQUENCE [LARGE SCALE GENOMIC DNA]</scope>
    <source>
        <strain evidence="2">AATW-2023a</strain>
        <tissue evidence="2">Whole specimen</tissue>
    </source>
</reference>
<name>A0AAN8PS89_PATCE</name>
<feature type="compositionally biased region" description="Basic and acidic residues" evidence="1">
    <location>
        <begin position="61"/>
        <end position="70"/>
    </location>
</feature>
<gene>
    <name evidence="2" type="ORF">SNE40_015596</name>
</gene>
<dbReference type="Proteomes" id="UP001347796">
    <property type="component" value="Unassembled WGS sequence"/>
</dbReference>
<dbReference type="AlphaFoldDB" id="A0AAN8PS89"/>
<keyword evidence="3" id="KW-1185">Reference proteome</keyword>
<comment type="caution">
    <text evidence="2">The sequence shown here is derived from an EMBL/GenBank/DDBJ whole genome shotgun (WGS) entry which is preliminary data.</text>
</comment>
<proteinExistence type="predicted"/>
<sequence>MNSRGRGGQSEKMWAVREEANSQGKGEQSGKKNTAIKEVNSQRRNEQPRKKWTAGGCGEQLQRRNEQQKM</sequence>
<organism evidence="2 3">
    <name type="scientific">Patella caerulea</name>
    <name type="common">Rayed Mediterranean limpet</name>
    <dbReference type="NCBI Taxonomy" id="87958"/>
    <lineage>
        <taxon>Eukaryota</taxon>
        <taxon>Metazoa</taxon>
        <taxon>Spiralia</taxon>
        <taxon>Lophotrochozoa</taxon>
        <taxon>Mollusca</taxon>
        <taxon>Gastropoda</taxon>
        <taxon>Patellogastropoda</taxon>
        <taxon>Patelloidea</taxon>
        <taxon>Patellidae</taxon>
        <taxon>Patella</taxon>
    </lineage>
</organism>